<dbReference type="InterPro" id="IPR046865">
    <property type="entry name" value="FapA_b_solenoid"/>
</dbReference>
<gene>
    <name evidence="2" type="ORF">O0V09_02025</name>
</gene>
<dbReference type="Pfam" id="PF20250">
    <property type="entry name" value="FapA_N"/>
    <property type="match status" value="1"/>
</dbReference>
<evidence type="ECO:0000313" key="3">
    <source>
        <dbReference type="Proteomes" id="UP001069090"/>
    </source>
</evidence>
<dbReference type="PANTHER" id="PTHR38032:SF1">
    <property type="entry name" value="RNA-BINDING PROTEIN KHPB N-TERMINAL DOMAIN-CONTAINING PROTEIN"/>
    <property type="match status" value="1"/>
</dbReference>
<reference evidence="2 3" key="1">
    <citation type="submission" date="2022-12" db="EMBL/GenBank/DDBJ databases">
        <title>Dasania phycosphaerae sp. nov., isolated from particulate material of the south coast of Korea.</title>
        <authorList>
            <person name="Jiang Y."/>
        </authorList>
    </citation>
    <scope>NUCLEOTIDE SEQUENCE [LARGE SCALE GENOMIC DNA]</scope>
    <source>
        <strain evidence="2 3">GY-19</strain>
    </source>
</reference>
<protein>
    <submittedName>
        <fullName evidence="2">FapA family protein</fullName>
    </submittedName>
</protein>
<dbReference type="EMBL" id="JAPTGG010000001">
    <property type="protein sequence ID" value="MCZ0863957.1"/>
    <property type="molecule type" value="Genomic_DNA"/>
</dbReference>
<keyword evidence="3" id="KW-1185">Reference proteome</keyword>
<comment type="caution">
    <text evidence="2">The sequence shown here is derived from an EMBL/GenBank/DDBJ whole genome shotgun (WGS) entry which is preliminary data.</text>
</comment>
<dbReference type="InterPro" id="IPR046866">
    <property type="entry name" value="FapA_N"/>
</dbReference>
<name>A0A9J6RJ08_9GAMM</name>
<dbReference type="PANTHER" id="PTHR38032">
    <property type="entry name" value="POLYMERASE-RELATED"/>
    <property type="match status" value="1"/>
</dbReference>
<organism evidence="2 3">
    <name type="scientific">Dasania phycosphaerae</name>
    <dbReference type="NCBI Taxonomy" id="2950436"/>
    <lineage>
        <taxon>Bacteria</taxon>
        <taxon>Pseudomonadati</taxon>
        <taxon>Pseudomonadota</taxon>
        <taxon>Gammaproteobacteria</taxon>
        <taxon>Cellvibrionales</taxon>
        <taxon>Spongiibacteraceae</taxon>
        <taxon>Dasania</taxon>
    </lineage>
</organism>
<dbReference type="AlphaFoldDB" id="A0A9J6RJ08"/>
<evidence type="ECO:0000259" key="1">
    <source>
        <dbReference type="Pfam" id="PF20250"/>
    </source>
</evidence>
<dbReference type="InterPro" id="IPR005646">
    <property type="entry name" value="FapA"/>
</dbReference>
<accession>A0A9J6RJ08</accession>
<dbReference type="RefSeq" id="WP_258330103.1">
    <property type="nucleotide sequence ID" value="NZ_JAPTGG010000001.1"/>
</dbReference>
<proteinExistence type="predicted"/>
<feature type="domain" description="Flagellar Assembly Protein A N-terminal region" evidence="1">
    <location>
        <begin position="113"/>
        <end position="282"/>
    </location>
</feature>
<sequence>MASDKKGLGVSPAAQSEVELAGSSASVPSASQTCELALRLADNGQLLAQLSLVSEQSSQGSKPVTIMSMRALLQDEGFASLWLDEEAMNDVLTKAAAGEAGVVVIGERRDARVEVHIANNKRAVHVDIEPACGGQPLTVETLRQALLNNRIAANCIDESLLEQAVAAGSGSNHIVARALEPVAGDDGYLEVLIEESVSTLNEDELGNMDFHRLQDFVVVEQGEELARVIPHTLGTPGEDVLGMPLAPVAGKAFKFSASLSGAAISDSDANLLIATVKGHPVILPDGVSVDPTLVLPNVNLASGNIDFDGSVLIKGSVASGYEVRASGDVVVKDTVDKARIIAGGNISVANGVIGEDRAAKLKKRSAPLVASAETEGEDEEQENFEVLTMGAYLEAVGNIEARFVNMAELKAGQNVEVREYLMHSRVSAKASVLLGQNGGRGAIFGGHTYALKSVVANNLGNDAYIKTAVEVGEPSSYVAKLKELRALSEKRQADSDKLSAALAKIRRYEALKPLTSELAEKADKITQTLAALATQLDKLAALKAQLEQKKANHQPATVQVKKVLYPNVSLTLDGIGYQQKTESKALCLSNVEDEVQLTAFQS</sequence>
<dbReference type="Proteomes" id="UP001069090">
    <property type="component" value="Unassembled WGS sequence"/>
</dbReference>
<evidence type="ECO:0000313" key="2">
    <source>
        <dbReference type="EMBL" id="MCZ0863957.1"/>
    </source>
</evidence>
<dbReference type="Pfam" id="PF03961">
    <property type="entry name" value="FapA"/>
    <property type="match status" value="1"/>
</dbReference>